<dbReference type="InterPro" id="IPR008929">
    <property type="entry name" value="Chondroitin_lyas"/>
</dbReference>
<name>A0A9N9USF3_9HYPO</name>
<feature type="chain" id="PRO_5040236962" description="Alginate lyase domain-containing protein" evidence="3">
    <location>
        <begin position="17"/>
        <end position="391"/>
    </location>
</feature>
<organism evidence="5 6">
    <name type="scientific">Clonostachys byssicola</name>
    <dbReference type="NCBI Taxonomy" id="160290"/>
    <lineage>
        <taxon>Eukaryota</taxon>
        <taxon>Fungi</taxon>
        <taxon>Dikarya</taxon>
        <taxon>Ascomycota</taxon>
        <taxon>Pezizomycotina</taxon>
        <taxon>Sordariomycetes</taxon>
        <taxon>Hypocreomycetidae</taxon>
        <taxon>Hypocreales</taxon>
        <taxon>Bionectriaceae</taxon>
        <taxon>Clonostachys</taxon>
    </lineage>
</organism>
<reference evidence="5 6" key="2">
    <citation type="submission" date="2021-10" db="EMBL/GenBank/DDBJ databases">
        <authorList>
            <person name="Piombo E."/>
        </authorList>
    </citation>
    <scope>NUCLEOTIDE SEQUENCE [LARGE SCALE GENOMIC DNA]</scope>
</reference>
<gene>
    <name evidence="5" type="ORF">CBYS24578_00016697</name>
</gene>
<evidence type="ECO:0000313" key="5">
    <source>
        <dbReference type="EMBL" id="CAG9997126.1"/>
    </source>
</evidence>
<feature type="signal peptide" evidence="3">
    <location>
        <begin position="1"/>
        <end position="16"/>
    </location>
</feature>
<keyword evidence="1 3" id="KW-0732">Signal</keyword>
<comment type="caution">
    <text evidence="5">The sequence shown here is derived from an EMBL/GenBank/DDBJ whole genome shotgun (WGS) entry which is preliminary data.</text>
</comment>
<feature type="domain" description="Alginate lyase" evidence="4">
    <location>
        <begin position="63"/>
        <end position="293"/>
    </location>
</feature>
<dbReference type="Gene3D" id="1.50.10.100">
    <property type="entry name" value="Chondroitin AC/alginate lyase"/>
    <property type="match status" value="1"/>
</dbReference>
<dbReference type="SUPFAM" id="SSF48230">
    <property type="entry name" value="Chondroitin AC/alginate lyase"/>
    <property type="match status" value="1"/>
</dbReference>
<evidence type="ECO:0000256" key="3">
    <source>
        <dbReference type="SAM" id="SignalP"/>
    </source>
</evidence>
<evidence type="ECO:0000256" key="1">
    <source>
        <dbReference type="ARBA" id="ARBA00022729"/>
    </source>
</evidence>
<dbReference type="EMBL" id="CABFNO020001545">
    <property type="protein sequence ID" value="CAG9997126.1"/>
    <property type="molecule type" value="Genomic_DNA"/>
</dbReference>
<dbReference type="Pfam" id="PF05426">
    <property type="entry name" value="Alginate_lyase"/>
    <property type="match status" value="1"/>
</dbReference>
<dbReference type="InterPro" id="IPR008397">
    <property type="entry name" value="Alginate_lyase_dom"/>
</dbReference>
<keyword evidence="6" id="KW-1185">Reference proteome</keyword>
<evidence type="ECO:0000313" key="6">
    <source>
        <dbReference type="Proteomes" id="UP000754883"/>
    </source>
</evidence>
<reference evidence="6" key="1">
    <citation type="submission" date="2019-06" db="EMBL/GenBank/DDBJ databases">
        <authorList>
            <person name="Broberg M."/>
        </authorList>
    </citation>
    <scope>NUCLEOTIDE SEQUENCE [LARGE SCALE GENOMIC DNA]</scope>
</reference>
<keyword evidence="2" id="KW-0456">Lyase</keyword>
<sequence>MVKIATLFLMSATAAAFNHPGLLHTSKDLSRAKGHVDKGEEPWLTDWNLLKTSSRASPTWEPKPVPTVYRGNDGEHQQNFGQLVSDIHAAYQLGIRWHIEKDDQYAKAAINILNAWSSTLKAIEGTGDKYIAAGIYGSQLANAGELLRDYSGWSGSDRNKLKNVLYNVFYKLNHEYLTAGNKWGNGYYGWSSWDFLSLASVQAIGVFNENQDLYDEAINYFWDGRGNGNINKFIYHNWTASSTGAILAQTQEAGRDQNHALLDVQLIGVIMQQAWNQGDDLYKALGNAPLHATEYLSKYNVGQDVPYTWYDSPEGNHTVIAPDGRGEIRPGWERIYAHYHDIKNVDAPWTKKYRDLVNSKTNGVEGGGGNYNTGGGMDDLGFGTLLYRLSA</sequence>
<evidence type="ECO:0000259" key="4">
    <source>
        <dbReference type="Pfam" id="PF05426"/>
    </source>
</evidence>
<accession>A0A9N9USF3</accession>
<dbReference type="GO" id="GO:0042597">
    <property type="term" value="C:periplasmic space"/>
    <property type="evidence" value="ECO:0007669"/>
    <property type="project" value="InterPro"/>
</dbReference>
<dbReference type="Proteomes" id="UP000754883">
    <property type="component" value="Unassembled WGS sequence"/>
</dbReference>
<dbReference type="GO" id="GO:0016829">
    <property type="term" value="F:lyase activity"/>
    <property type="evidence" value="ECO:0007669"/>
    <property type="project" value="UniProtKB-KW"/>
</dbReference>
<evidence type="ECO:0000256" key="2">
    <source>
        <dbReference type="ARBA" id="ARBA00023239"/>
    </source>
</evidence>
<protein>
    <recommendedName>
        <fullName evidence="4">Alginate lyase domain-containing protein</fullName>
    </recommendedName>
</protein>
<dbReference type="AlphaFoldDB" id="A0A9N9USF3"/>
<dbReference type="OrthoDB" id="5302720at2759"/>
<proteinExistence type="predicted"/>